<feature type="disulfide bond" evidence="4">
    <location>
        <begin position="501"/>
        <end position="518"/>
    </location>
</feature>
<evidence type="ECO:0000313" key="8">
    <source>
        <dbReference type="Proteomes" id="UP000001554"/>
    </source>
</evidence>
<feature type="domain" description="C-type lectin" evidence="7">
    <location>
        <begin position="376"/>
        <end position="490"/>
    </location>
</feature>
<evidence type="ECO:0000256" key="3">
    <source>
        <dbReference type="ARBA" id="ARBA00023157"/>
    </source>
</evidence>
<feature type="domain" description="EGF-like" evidence="6">
    <location>
        <begin position="336"/>
        <end position="372"/>
    </location>
</feature>
<feature type="disulfide bond" evidence="4">
    <location>
        <begin position="250"/>
        <end position="259"/>
    </location>
</feature>
<reference evidence="9" key="2">
    <citation type="submission" date="2025-08" db="UniProtKB">
        <authorList>
            <consortium name="RefSeq"/>
        </authorList>
    </citation>
    <scope>IDENTIFICATION</scope>
    <source>
        <strain evidence="9">S238N-H82</strain>
        <tissue evidence="9">Testes</tissue>
    </source>
</reference>
<feature type="domain" description="EGF-like" evidence="6">
    <location>
        <begin position="225"/>
        <end position="260"/>
    </location>
</feature>
<dbReference type="PROSITE" id="PS00010">
    <property type="entry name" value="ASX_HYDROXYL"/>
    <property type="match status" value="7"/>
</dbReference>
<dbReference type="InterPro" id="IPR009030">
    <property type="entry name" value="Growth_fac_rcpt_cys_sf"/>
</dbReference>
<dbReference type="FunFam" id="2.10.25.10:FF:000334">
    <property type="entry name" value="protein delta homolog 2 isoform X1"/>
    <property type="match status" value="2"/>
</dbReference>
<dbReference type="InterPro" id="IPR018097">
    <property type="entry name" value="EGF_Ca-bd_CS"/>
</dbReference>
<feature type="disulfide bond" evidence="4">
    <location>
        <begin position="324"/>
        <end position="333"/>
    </location>
</feature>
<dbReference type="CDD" id="cd00037">
    <property type="entry name" value="CLECT"/>
    <property type="match status" value="1"/>
</dbReference>
<dbReference type="Pfam" id="PF00008">
    <property type="entry name" value="EGF"/>
    <property type="match status" value="5"/>
</dbReference>
<feature type="domain" description="EGF-like" evidence="6">
    <location>
        <begin position="188"/>
        <end position="223"/>
    </location>
</feature>
<dbReference type="GO" id="GO:0005886">
    <property type="term" value="C:plasma membrane"/>
    <property type="evidence" value="ECO:0000318"/>
    <property type="project" value="GO_Central"/>
</dbReference>
<evidence type="ECO:0000256" key="5">
    <source>
        <dbReference type="SAM" id="SignalP"/>
    </source>
</evidence>
<dbReference type="InterPro" id="IPR016186">
    <property type="entry name" value="C-type_lectin-like/link_sf"/>
</dbReference>
<dbReference type="PROSITE" id="PS01186">
    <property type="entry name" value="EGF_2"/>
    <property type="match status" value="7"/>
</dbReference>
<feature type="disulfide bond" evidence="4">
    <location>
        <begin position="520"/>
        <end position="529"/>
    </location>
</feature>
<dbReference type="FunFam" id="2.10.25.10:FF:000857">
    <property type="entry name" value="Uncharacterized protein"/>
    <property type="match status" value="5"/>
</dbReference>
<dbReference type="InterPro" id="IPR000152">
    <property type="entry name" value="EGF-type_Asp/Asn_hydroxyl_site"/>
</dbReference>
<evidence type="ECO:0000256" key="4">
    <source>
        <dbReference type="PROSITE-ProRule" id="PRU00076"/>
    </source>
</evidence>
<dbReference type="GO" id="GO:0009986">
    <property type="term" value="C:cell surface"/>
    <property type="evidence" value="ECO:0000318"/>
    <property type="project" value="GO_Central"/>
</dbReference>
<accession>A0A9J7M467</accession>
<keyword evidence="1 4" id="KW-0245">EGF-like domain</keyword>
<dbReference type="SUPFAM" id="SSF56436">
    <property type="entry name" value="C-type lectin-like"/>
    <property type="match status" value="1"/>
</dbReference>
<dbReference type="PROSITE" id="PS50041">
    <property type="entry name" value="C_TYPE_LECTIN_2"/>
    <property type="match status" value="1"/>
</dbReference>
<dbReference type="SUPFAM" id="SSF57196">
    <property type="entry name" value="EGF/Laminin"/>
    <property type="match status" value="5"/>
</dbReference>
<feature type="disulfide bond" evidence="4">
    <location>
        <begin position="176"/>
        <end position="185"/>
    </location>
</feature>
<feature type="disulfide bond" evidence="4">
    <location>
        <begin position="266"/>
        <end position="276"/>
    </location>
</feature>
<dbReference type="CDD" id="cd00054">
    <property type="entry name" value="EGF_CA"/>
    <property type="match status" value="7"/>
</dbReference>
<dbReference type="Gene3D" id="2.10.25.10">
    <property type="entry name" value="Laminin"/>
    <property type="match status" value="8"/>
</dbReference>
<dbReference type="Gene3D" id="3.10.100.10">
    <property type="entry name" value="Mannose-Binding Protein A, subunit A"/>
    <property type="match status" value="1"/>
</dbReference>
<reference evidence="8" key="1">
    <citation type="journal article" date="2020" name="Nat. Ecol. Evol.">
        <title>Deeply conserved synteny resolves early events in vertebrate evolution.</title>
        <authorList>
            <person name="Simakov O."/>
            <person name="Marletaz F."/>
            <person name="Yue J.X."/>
            <person name="O'Connell B."/>
            <person name="Jenkins J."/>
            <person name="Brandt A."/>
            <person name="Calef R."/>
            <person name="Tung C.H."/>
            <person name="Huang T.K."/>
            <person name="Schmutz J."/>
            <person name="Satoh N."/>
            <person name="Yu J.K."/>
            <person name="Putnam N.H."/>
            <person name="Green R.E."/>
            <person name="Rokhsar D.S."/>
        </authorList>
    </citation>
    <scope>NUCLEOTIDE SEQUENCE [LARGE SCALE GENOMIC DNA]</scope>
    <source>
        <strain evidence="8">S238N-H82</strain>
    </source>
</reference>
<feature type="disulfide bond" evidence="4">
    <location>
        <begin position="303"/>
        <end position="313"/>
    </location>
</feature>
<feature type="disulfide bond" evidence="4">
    <location>
        <begin position="213"/>
        <end position="222"/>
    </location>
</feature>
<dbReference type="GO" id="GO:0007219">
    <property type="term" value="P:Notch signaling pathway"/>
    <property type="evidence" value="ECO:0000318"/>
    <property type="project" value="GO_Central"/>
</dbReference>
<dbReference type="KEGG" id="bfo:118427804"/>
<dbReference type="InterPro" id="IPR001881">
    <property type="entry name" value="EGF-like_Ca-bd_dom"/>
</dbReference>
<dbReference type="InterPro" id="IPR049883">
    <property type="entry name" value="NOTCH1_EGF-like"/>
</dbReference>
<keyword evidence="3 4" id="KW-1015">Disulfide bond</keyword>
<dbReference type="Proteomes" id="UP000001554">
    <property type="component" value="Chromosome 12"/>
</dbReference>
<dbReference type="PROSITE" id="PS00022">
    <property type="entry name" value="EGF_1"/>
    <property type="match status" value="8"/>
</dbReference>
<gene>
    <name evidence="9" type="primary">LOC118427804</name>
</gene>
<dbReference type="SMART" id="SM00181">
    <property type="entry name" value="EGF"/>
    <property type="match status" value="8"/>
</dbReference>
<dbReference type="OrthoDB" id="10030952at2759"/>
<evidence type="ECO:0000259" key="6">
    <source>
        <dbReference type="PROSITE" id="PS50026"/>
    </source>
</evidence>
<dbReference type="GO" id="GO:0005509">
    <property type="term" value="F:calcium ion binding"/>
    <property type="evidence" value="ECO:0007669"/>
    <property type="project" value="InterPro"/>
</dbReference>
<dbReference type="AlphaFoldDB" id="A0A9J7M467"/>
<dbReference type="SUPFAM" id="SSF57184">
    <property type="entry name" value="Growth factor receptor domain"/>
    <property type="match status" value="1"/>
</dbReference>
<dbReference type="FunFam" id="2.10.25.10:FF:000712">
    <property type="entry name" value="Uncharacterized protein"/>
    <property type="match status" value="1"/>
</dbReference>
<dbReference type="Pfam" id="PF07645">
    <property type="entry name" value="EGF_CA"/>
    <property type="match status" value="1"/>
</dbReference>
<dbReference type="GO" id="GO:0043235">
    <property type="term" value="C:receptor complex"/>
    <property type="evidence" value="ECO:0000318"/>
    <property type="project" value="GO_Central"/>
</dbReference>
<dbReference type="InterPro" id="IPR000742">
    <property type="entry name" value="EGF"/>
</dbReference>
<dbReference type="SMART" id="SM00034">
    <property type="entry name" value="CLECT"/>
    <property type="match status" value="1"/>
</dbReference>
<feature type="signal peptide" evidence="5">
    <location>
        <begin position="1"/>
        <end position="18"/>
    </location>
</feature>
<sequence>MWKLLLLIAAVIVWPGSAQDQQVYLTTIDNWSFWKIRATGPMTDANVKVTCESAGMRYPCHQSGAAGCTVFWDSGCITLTFHHAECYTLNALSSELCGTIEPYGRYCQPLDDTFVYYPGWAGDSAFGVDYDTHTHHLEGANYNNMYALCADIDECASSPCAHGTCIDEVASYTCSCENGWTGLNCDQDIDECLSFPCVHGTCTDTIGSYTCSCENGWTGLNCDQNIDECASFPCLHGTCTDGVGSYTCSCENGWTGQDCDQDIDECASSPCTHGTCTDALGSYTCSCENGWTGQYCDQNIDDCASSPCTHGTCTDGVGSYTCSCENGWTGLNCDQDIDECASSPCRSGGTCLDHVSGYSCVCPKGTAGKNCETVSFTGECYQFSTSAATHRDAAQACSTNDGHMADVRSEQQELFLASTFAATTGVSHWLAMKTAPFPMLYSDGSPFLGTLHWSAGEVSSPLDLCVLLDSSDSYRAKTVFCTEQHNYVCQDALKPCEPNVCQNGGNCSSCFGGSTTFCDCLEGFGGKQCEINIDECASGPCQNGGSCHDYINSYHCICLTGYQGDHCESDPDWCSQVTCPFGFVCQDFTFYFQCVHPSSVSRGLPYQCSSASCPDGLNCTPEGVAAFSCRPE</sequence>
<evidence type="ECO:0000313" key="9">
    <source>
        <dbReference type="RefSeq" id="XP_035693653.1"/>
    </source>
</evidence>
<proteinExistence type="predicted"/>
<keyword evidence="5" id="KW-0732">Signal</keyword>
<feature type="disulfide bond" evidence="4">
    <location>
        <begin position="192"/>
        <end position="202"/>
    </location>
</feature>
<feature type="domain" description="EGF-like" evidence="6">
    <location>
        <begin position="532"/>
        <end position="568"/>
    </location>
</feature>
<protein>
    <submittedName>
        <fullName evidence="9">Fibropellin-1-like</fullName>
    </submittedName>
</protein>
<feature type="domain" description="EGF-like" evidence="6">
    <location>
        <begin position="262"/>
        <end position="297"/>
    </location>
</feature>
<feature type="domain" description="EGF-like" evidence="6">
    <location>
        <begin position="299"/>
        <end position="334"/>
    </location>
</feature>
<dbReference type="RefSeq" id="XP_035693653.1">
    <property type="nucleotide sequence ID" value="XM_035837760.1"/>
</dbReference>
<keyword evidence="8" id="KW-1185">Reference proteome</keyword>
<evidence type="ECO:0000256" key="1">
    <source>
        <dbReference type="ARBA" id="ARBA00022536"/>
    </source>
</evidence>
<feature type="disulfide bond" evidence="4">
    <location>
        <begin position="155"/>
        <end position="165"/>
    </location>
</feature>
<feature type="domain" description="EGF-like" evidence="6">
    <location>
        <begin position="492"/>
        <end position="530"/>
    </location>
</feature>
<dbReference type="FunFam" id="3.10.100.10:FF:000107">
    <property type="entry name" value="Uncharacterized protein"/>
    <property type="match status" value="1"/>
</dbReference>
<dbReference type="Pfam" id="PF21700">
    <property type="entry name" value="EGF_DL_JAG"/>
    <property type="match status" value="1"/>
</dbReference>
<organism evidence="8 9">
    <name type="scientific">Branchiostoma floridae</name>
    <name type="common">Florida lancelet</name>
    <name type="synonym">Amphioxus</name>
    <dbReference type="NCBI Taxonomy" id="7739"/>
    <lineage>
        <taxon>Eukaryota</taxon>
        <taxon>Metazoa</taxon>
        <taxon>Chordata</taxon>
        <taxon>Cephalochordata</taxon>
        <taxon>Leptocardii</taxon>
        <taxon>Amphioxiformes</taxon>
        <taxon>Branchiostomatidae</taxon>
        <taxon>Branchiostoma</taxon>
    </lineage>
</organism>
<dbReference type="InterPro" id="IPR001304">
    <property type="entry name" value="C-type_lectin-like"/>
</dbReference>
<feature type="disulfide bond" evidence="4">
    <location>
        <begin position="229"/>
        <end position="239"/>
    </location>
</feature>
<keyword evidence="2" id="KW-0677">Repeat</keyword>
<dbReference type="PANTHER" id="PTHR12916">
    <property type="entry name" value="CYTOCHROME C OXIDASE POLYPEPTIDE VIC-2"/>
    <property type="match status" value="1"/>
</dbReference>
<dbReference type="PANTHER" id="PTHR12916:SF9">
    <property type="entry name" value="NEUROGENIC LOCUS NOTCH HOMOLOG PROTEIN 1-RELATED"/>
    <property type="match status" value="1"/>
</dbReference>
<dbReference type="PRINTS" id="PR00010">
    <property type="entry name" value="EGFBLOOD"/>
</dbReference>
<feature type="disulfide bond" evidence="4">
    <location>
        <begin position="558"/>
        <end position="567"/>
    </location>
</feature>
<dbReference type="PROSITE" id="PS01187">
    <property type="entry name" value="EGF_CA"/>
    <property type="match status" value="2"/>
</dbReference>
<evidence type="ECO:0000256" key="2">
    <source>
        <dbReference type="ARBA" id="ARBA00022737"/>
    </source>
</evidence>
<name>A0A9J7M467_BRAFL</name>
<dbReference type="PROSITE" id="PS50026">
    <property type="entry name" value="EGF_3"/>
    <property type="match status" value="8"/>
</dbReference>
<comment type="caution">
    <text evidence="4">Lacks conserved residue(s) required for the propagation of feature annotation.</text>
</comment>
<dbReference type="GO" id="GO:0007411">
    <property type="term" value="P:axon guidance"/>
    <property type="evidence" value="ECO:0000318"/>
    <property type="project" value="GO_Central"/>
</dbReference>
<evidence type="ECO:0000259" key="7">
    <source>
        <dbReference type="PROSITE" id="PS50041"/>
    </source>
</evidence>
<dbReference type="SMART" id="SM00179">
    <property type="entry name" value="EGF_CA"/>
    <property type="match status" value="7"/>
</dbReference>
<feature type="disulfide bond" evidence="4">
    <location>
        <begin position="287"/>
        <end position="296"/>
    </location>
</feature>
<feature type="chain" id="PRO_5039893028" evidence="5">
    <location>
        <begin position="19"/>
        <end position="632"/>
    </location>
</feature>
<dbReference type="InterPro" id="IPR016187">
    <property type="entry name" value="CTDL_fold"/>
</dbReference>
<feature type="domain" description="EGF-like" evidence="6">
    <location>
        <begin position="151"/>
        <end position="186"/>
    </location>
</feature>
<feature type="disulfide bond" evidence="4">
    <location>
        <begin position="362"/>
        <end position="371"/>
    </location>
</feature>
<dbReference type="GeneID" id="118427804"/>